<dbReference type="Pfam" id="PF01055">
    <property type="entry name" value="Glyco_hydro_31_2nd"/>
    <property type="match status" value="1"/>
</dbReference>
<dbReference type="PANTHER" id="PTHR43863:SF2">
    <property type="entry name" value="MALTASE-GLUCOAMYLASE"/>
    <property type="match status" value="1"/>
</dbReference>
<accession>W4VQU2</accession>
<dbReference type="SUPFAM" id="SSF51445">
    <property type="entry name" value="(Trans)glycosidases"/>
    <property type="match status" value="1"/>
</dbReference>
<dbReference type="GO" id="GO:0005975">
    <property type="term" value="P:carbohydrate metabolic process"/>
    <property type="evidence" value="ECO:0007669"/>
    <property type="project" value="InterPro"/>
</dbReference>
<keyword evidence="2" id="KW-0378">Hydrolase</keyword>
<comment type="similarity">
    <text evidence="1 2">Belongs to the glycosyl hydrolase 31 family.</text>
</comment>
<dbReference type="PANTHER" id="PTHR43863">
    <property type="entry name" value="HYDROLASE, PUTATIVE (AFU_ORTHOLOGUE AFUA_1G03140)-RELATED"/>
    <property type="match status" value="1"/>
</dbReference>
<dbReference type="InterPro" id="IPR051816">
    <property type="entry name" value="Glycosyl_Hydrolase_31"/>
</dbReference>
<dbReference type="eggNOG" id="COG1501">
    <property type="taxonomic scope" value="Bacteria"/>
</dbReference>
<sequence>MIMGVQIYWLDEAEPEYTVYDFDNYRYYEGSNLQVGNKFPVMYSKLFYDGLKEEGHTDIVNLVRCAWAGSQKYGALVWSGDIDSSFESLRNQVAIGLNMAIAGIPWWTTDIGGFHGGLNTDESFRECLIRWFQFGVFSPVFRMHGGDREPHTLPLAKEGGGRMPSGAGTEVWEYGGKKHMRFYQNTWF</sequence>
<evidence type="ECO:0000313" key="4">
    <source>
        <dbReference type="EMBL" id="GAE95269.1"/>
    </source>
</evidence>
<organism evidence="4 5">
    <name type="scientific">Gracilibacillus boraciitolerans JCM 21714</name>
    <dbReference type="NCBI Taxonomy" id="1298598"/>
    <lineage>
        <taxon>Bacteria</taxon>
        <taxon>Bacillati</taxon>
        <taxon>Bacillota</taxon>
        <taxon>Bacilli</taxon>
        <taxon>Bacillales</taxon>
        <taxon>Bacillaceae</taxon>
        <taxon>Gracilibacillus</taxon>
    </lineage>
</organism>
<reference evidence="4 5" key="1">
    <citation type="journal article" date="2014" name="Genome Announc.">
        <title>Draft Genome Sequence of the Boron-Tolerant and Moderately Halotolerant Bacterium Gracilibacillus boraciitolerans JCM 21714T.</title>
        <authorList>
            <person name="Ahmed I."/>
            <person name="Oshima K."/>
            <person name="Suda W."/>
            <person name="Kitamura K."/>
            <person name="Iida T."/>
            <person name="Ohmori Y."/>
            <person name="Fujiwara T."/>
            <person name="Hattori M."/>
            <person name="Ohkuma M."/>
        </authorList>
    </citation>
    <scope>NUCLEOTIDE SEQUENCE [LARGE SCALE GENOMIC DNA]</scope>
    <source>
        <strain evidence="4 5">JCM 21714</strain>
    </source>
</reference>
<dbReference type="EMBL" id="BAVS01000046">
    <property type="protein sequence ID" value="GAE95269.1"/>
    <property type="molecule type" value="Genomic_DNA"/>
</dbReference>
<comment type="caution">
    <text evidence="4">The sequence shown here is derived from an EMBL/GenBank/DDBJ whole genome shotgun (WGS) entry which is preliminary data.</text>
</comment>
<dbReference type="STRING" id="1298598.JCM21714_4488"/>
<dbReference type="Gene3D" id="3.20.20.80">
    <property type="entry name" value="Glycosidases"/>
    <property type="match status" value="1"/>
</dbReference>
<proteinExistence type="inferred from homology"/>
<evidence type="ECO:0000256" key="1">
    <source>
        <dbReference type="ARBA" id="ARBA00007806"/>
    </source>
</evidence>
<dbReference type="Proteomes" id="UP000019102">
    <property type="component" value="Unassembled WGS sequence"/>
</dbReference>
<protein>
    <submittedName>
        <fullName evidence="4">Alpha-xylosidase</fullName>
    </submittedName>
</protein>
<feature type="domain" description="Glycoside hydrolase family 31 TIM barrel" evidence="3">
    <location>
        <begin position="3"/>
        <end position="151"/>
    </location>
</feature>
<keyword evidence="5" id="KW-1185">Reference proteome</keyword>
<evidence type="ECO:0000256" key="2">
    <source>
        <dbReference type="RuleBase" id="RU361185"/>
    </source>
</evidence>
<dbReference type="GO" id="GO:0004553">
    <property type="term" value="F:hydrolase activity, hydrolyzing O-glycosyl compounds"/>
    <property type="evidence" value="ECO:0007669"/>
    <property type="project" value="InterPro"/>
</dbReference>
<keyword evidence="2" id="KW-0326">Glycosidase</keyword>
<dbReference type="AlphaFoldDB" id="W4VQU2"/>
<name>W4VQU2_9BACI</name>
<evidence type="ECO:0000259" key="3">
    <source>
        <dbReference type="Pfam" id="PF01055"/>
    </source>
</evidence>
<dbReference type="InterPro" id="IPR017853">
    <property type="entry name" value="GH"/>
</dbReference>
<dbReference type="InterPro" id="IPR000322">
    <property type="entry name" value="Glyco_hydro_31_TIM"/>
</dbReference>
<gene>
    <name evidence="4" type="ORF">JCM21714_4488</name>
</gene>
<evidence type="ECO:0000313" key="5">
    <source>
        <dbReference type="Proteomes" id="UP000019102"/>
    </source>
</evidence>